<evidence type="ECO:0000313" key="3">
    <source>
        <dbReference type="Proteomes" id="UP000054477"/>
    </source>
</evidence>
<protein>
    <recommendedName>
        <fullName evidence="1">F-box domain-containing protein</fullName>
    </recommendedName>
</protein>
<dbReference type="OrthoDB" id="3226064at2759"/>
<dbReference type="STRING" id="1095629.A0A0C9YJ28"/>
<dbReference type="HOGENOM" id="CLU_019366_1_0_1"/>
<feature type="domain" description="F-box" evidence="1">
    <location>
        <begin position="1"/>
        <end position="47"/>
    </location>
</feature>
<evidence type="ECO:0000313" key="2">
    <source>
        <dbReference type="EMBL" id="KIK08058.1"/>
    </source>
</evidence>
<dbReference type="AlphaFoldDB" id="A0A0C9YJ28"/>
<evidence type="ECO:0000259" key="1">
    <source>
        <dbReference type="PROSITE" id="PS50181"/>
    </source>
</evidence>
<dbReference type="InterPro" id="IPR036047">
    <property type="entry name" value="F-box-like_dom_sf"/>
</dbReference>
<dbReference type="Pfam" id="PF12937">
    <property type="entry name" value="F-box-like"/>
    <property type="match status" value="1"/>
</dbReference>
<dbReference type="EMBL" id="KN838544">
    <property type="protein sequence ID" value="KIK08058.1"/>
    <property type="molecule type" value="Genomic_DNA"/>
</dbReference>
<dbReference type="Proteomes" id="UP000054477">
    <property type="component" value="Unassembled WGS sequence"/>
</dbReference>
<proteinExistence type="predicted"/>
<dbReference type="Gene3D" id="1.20.1280.50">
    <property type="match status" value="1"/>
</dbReference>
<accession>A0A0C9YJ28</accession>
<reference evidence="3" key="2">
    <citation type="submission" date="2015-01" db="EMBL/GenBank/DDBJ databases">
        <title>Evolutionary Origins and Diversification of the Mycorrhizal Mutualists.</title>
        <authorList>
            <consortium name="DOE Joint Genome Institute"/>
            <consortium name="Mycorrhizal Genomics Consortium"/>
            <person name="Kohler A."/>
            <person name="Kuo A."/>
            <person name="Nagy L.G."/>
            <person name="Floudas D."/>
            <person name="Copeland A."/>
            <person name="Barry K.W."/>
            <person name="Cichocki N."/>
            <person name="Veneault-Fourrey C."/>
            <person name="LaButti K."/>
            <person name="Lindquist E.A."/>
            <person name="Lipzen A."/>
            <person name="Lundell T."/>
            <person name="Morin E."/>
            <person name="Murat C."/>
            <person name="Riley R."/>
            <person name="Ohm R."/>
            <person name="Sun H."/>
            <person name="Tunlid A."/>
            <person name="Henrissat B."/>
            <person name="Grigoriev I.V."/>
            <person name="Hibbett D.S."/>
            <person name="Martin F."/>
        </authorList>
    </citation>
    <scope>NUCLEOTIDE SEQUENCE [LARGE SCALE GENOMIC DNA]</scope>
    <source>
        <strain evidence="3">LaAM-08-1</strain>
    </source>
</reference>
<dbReference type="PROSITE" id="PS50181">
    <property type="entry name" value="FBOX"/>
    <property type="match status" value="1"/>
</dbReference>
<gene>
    <name evidence="2" type="ORF">K443DRAFT_119366</name>
</gene>
<name>A0A0C9YJ28_9AGAR</name>
<reference evidence="2 3" key="1">
    <citation type="submission" date="2014-04" db="EMBL/GenBank/DDBJ databases">
        <authorList>
            <consortium name="DOE Joint Genome Institute"/>
            <person name="Kuo A."/>
            <person name="Kohler A."/>
            <person name="Nagy L.G."/>
            <person name="Floudas D."/>
            <person name="Copeland A."/>
            <person name="Barry K.W."/>
            <person name="Cichocki N."/>
            <person name="Veneault-Fourrey C."/>
            <person name="LaButti K."/>
            <person name="Lindquist E.A."/>
            <person name="Lipzen A."/>
            <person name="Lundell T."/>
            <person name="Morin E."/>
            <person name="Murat C."/>
            <person name="Sun H."/>
            <person name="Tunlid A."/>
            <person name="Henrissat B."/>
            <person name="Grigoriev I.V."/>
            <person name="Hibbett D.S."/>
            <person name="Martin F."/>
            <person name="Nordberg H.P."/>
            <person name="Cantor M.N."/>
            <person name="Hua S.X."/>
        </authorList>
    </citation>
    <scope>NUCLEOTIDE SEQUENCE [LARGE SCALE GENOMIC DNA]</scope>
    <source>
        <strain evidence="2 3">LaAM-08-1</strain>
    </source>
</reference>
<organism evidence="2 3">
    <name type="scientific">Laccaria amethystina LaAM-08-1</name>
    <dbReference type="NCBI Taxonomy" id="1095629"/>
    <lineage>
        <taxon>Eukaryota</taxon>
        <taxon>Fungi</taxon>
        <taxon>Dikarya</taxon>
        <taxon>Basidiomycota</taxon>
        <taxon>Agaricomycotina</taxon>
        <taxon>Agaricomycetes</taxon>
        <taxon>Agaricomycetidae</taxon>
        <taxon>Agaricales</taxon>
        <taxon>Agaricineae</taxon>
        <taxon>Hydnangiaceae</taxon>
        <taxon>Laccaria</taxon>
    </lineage>
</organism>
<dbReference type="SUPFAM" id="SSF81383">
    <property type="entry name" value="F-box domain"/>
    <property type="match status" value="1"/>
</dbReference>
<dbReference type="SMART" id="SM00256">
    <property type="entry name" value="FBOX"/>
    <property type="match status" value="1"/>
</dbReference>
<keyword evidence="3" id="KW-1185">Reference proteome</keyword>
<sequence length="425" mass="48726">MHFLDLPPELIDEILLSFDPFDVARLSQTCRSFRSHIYNDDALWRGLYLSQPYDDPRLCLTQDGRERTKVDWRGELQRILRAHSVINDISLCKQNELNKVLQTLIDMISFVPPISSPGLYGDTLSNLNWTSSDKEISSNLVWVAAILQHGFLDHVKTRPGLTEREKQLLAKLHTYYGLTNGDTTRKSRVASWAYVYNMRNYRWDNDFGPYSPEGVRGGVNWEHMQAIHHVMSRHLVALNEGEDFEYAIYKMSMPYTQISIPRELDLANERDWAGITGLWKVSFCFVDHRDLIADGSGINASIFESDDFVEIFRTMDVDLNVVHTEHDPEHPDRPLIKFFGQMRDPSTSTMNGRIEMTPDNEVHWSCISGDSGNAIWSMEGIQVGGLRSGYGVLGSWTTIYHDEDDPVGPFWFRKAENDEGVVIVT</sequence>
<dbReference type="InterPro" id="IPR001810">
    <property type="entry name" value="F-box_dom"/>
</dbReference>